<reference evidence="2" key="1">
    <citation type="submission" date="2021-05" db="EMBL/GenBank/DDBJ databases">
        <title>Energy efficiency and biological interactions define the core microbiome of deep oligotrophic groundwater.</title>
        <authorList>
            <person name="Mehrshad M."/>
            <person name="Lopez-Fernandez M."/>
            <person name="Bell E."/>
            <person name="Bernier-Latmani R."/>
            <person name="Bertilsson S."/>
            <person name="Dopson M."/>
        </authorList>
    </citation>
    <scope>NUCLEOTIDE SEQUENCE</scope>
    <source>
        <strain evidence="2">Modern_marine.mb.64</strain>
    </source>
</reference>
<protein>
    <recommendedName>
        <fullName evidence="4">PEP-CTERM sorting domain-containing protein</fullName>
    </recommendedName>
</protein>
<organism evidence="2 3">
    <name type="scientific">Eiseniibacteriota bacterium</name>
    <dbReference type="NCBI Taxonomy" id="2212470"/>
    <lineage>
        <taxon>Bacteria</taxon>
        <taxon>Candidatus Eiseniibacteriota</taxon>
    </lineage>
</organism>
<gene>
    <name evidence="2" type="ORF">KJ970_13480</name>
</gene>
<dbReference type="EMBL" id="JAHJDP010000077">
    <property type="protein sequence ID" value="MBU2691926.1"/>
    <property type="molecule type" value="Genomic_DNA"/>
</dbReference>
<comment type="caution">
    <text evidence="2">The sequence shown here is derived from an EMBL/GenBank/DDBJ whole genome shotgun (WGS) entry which is preliminary data.</text>
</comment>
<sequence>MMRRFCQYLLLGLPLVFLSLAAPRSALAAIVFDDHFTGDSGGMPAGWSRIAGMGAVVEAGTTVTLGGGPIPGEVAISSDATIDPGSGTVTIETEFVGIAGQGASGLFVGPGFPDGALFFCAIQWEGGRIEVNAADVEGGLQWYDVGYLVGYTGGPIRLTVVLGPASFSVSTDSPPFSSGPIDYTTAFATFTREDLGAAAAVMLFDYGEGPSIFDRVLVETVGATPVEGMTFGRIKDLYRP</sequence>
<evidence type="ECO:0000313" key="2">
    <source>
        <dbReference type="EMBL" id="MBU2691926.1"/>
    </source>
</evidence>
<evidence type="ECO:0000313" key="3">
    <source>
        <dbReference type="Proteomes" id="UP000777784"/>
    </source>
</evidence>
<keyword evidence="1" id="KW-0732">Signal</keyword>
<dbReference type="AlphaFoldDB" id="A0A948RWS8"/>
<feature type="signal peptide" evidence="1">
    <location>
        <begin position="1"/>
        <end position="28"/>
    </location>
</feature>
<dbReference type="Proteomes" id="UP000777784">
    <property type="component" value="Unassembled WGS sequence"/>
</dbReference>
<proteinExistence type="predicted"/>
<feature type="chain" id="PRO_5037027075" description="PEP-CTERM sorting domain-containing protein" evidence="1">
    <location>
        <begin position="29"/>
        <end position="240"/>
    </location>
</feature>
<evidence type="ECO:0000256" key="1">
    <source>
        <dbReference type="SAM" id="SignalP"/>
    </source>
</evidence>
<evidence type="ECO:0008006" key="4">
    <source>
        <dbReference type="Google" id="ProtNLM"/>
    </source>
</evidence>
<name>A0A948RWS8_UNCEI</name>
<accession>A0A948RWS8</accession>